<dbReference type="Gene3D" id="3.40.50.620">
    <property type="entry name" value="HUPs"/>
    <property type="match status" value="1"/>
</dbReference>
<dbReference type="CDD" id="cd01991">
    <property type="entry name" value="Asn_synthase_B_C"/>
    <property type="match status" value="1"/>
</dbReference>
<dbReference type="PANTHER" id="PTHR45937:SF1">
    <property type="entry name" value="ASPARAGINE SYNTHETASE DOMAIN-CONTAINING PROTEIN 1"/>
    <property type="match status" value="1"/>
</dbReference>
<dbReference type="Gene3D" id="3.60.20.10">
    <property type="entry name" value="Glutamine Phosphoribosylpyrophosphate, subunit 1, domain 1"/>
    <property type="match status" value="1"/>
</dbReference>
<dbReference type="PANTHER" id="PTHR45937">
    <property type="entry name" value="ASPARAGINE SYNTHETASE DOMAIN-CONTAINING PROTEIN 1"/>
    <property type="match status" value="1"/>
</dbReference>
<evidence type="ECO:0000256" key="1">
    <source>
        <dbReference type="ARBA" id="ARBA00022605"/>
    </source>
</evidence>
<dbReference type="PROSITE" id="PS51278">
    <property type="entry name" value="GATASE_TYPE_2"/>
    <property type="match status" value="1"/>
</dbReference>
<keyword evidence="5 7" id="KW-0315">Glutamine amidotransferase</keyword>
<dbReference type="GO" id="GO:0005524">
    <property type="term" value="F:ATP binding"/>
    <property type="evidence" value="ECO:0007669"/>
    <property type="project" value="UniProtKB-KW"/>
</dbReference>
<dbReference type="AlphaFoldDB" id="A0A086SXT6"/>
<keyword evidence="3 6" id="KW-0067">ATP-binding</keyword>
<dbReference type="InterPro" id="IPR006426">
    <property type="entry name" value="Asn_synth_AEB"/>
</dbReference>
<gene>
    <name evidence="10" type="ORF">ACRE_073490</name>
</gene>
<dbReference type="InterPro" id="IPR051857">
    <property type="entry name" value="Asn_synthetase_domain"/>
</dbReference>
<dbReference type="SUPFAM" id="SSF52402">
    <property type="entry name" value="Adenine nucleotide alpha hydrolases-like"/>
    <property type="match status" value="1"/>
</dbReference>
<keyword evidence="2 6" id="KW-0547">Nucleotide-binding</keyword>
<dbReference type="InterPro" id="IPR001962">
    <property type="entry name" value="Asn_synthase"/>
</dbReference>
<comment type="caution">
    <text evidence="10">The sequence shown here is derived from an EMBL/GenBank/DDBJ whole genome shotgun (WGS) entry which is preliminary data.</text>
</comment>
<evidence type="ECO:0000256" key="7">
    <source>
        <dbReference type="PIRSR" id="PIRSR001589-1"/>
    </source>
</evidence>
<sequence>MCGIHVTISPSNPPPLGQDLERRLRNRGPDHLGTVHARLYDAPCPLTLTFTSTVLSLRGDHIAKQPLVDDETGSLLCWNGEAWRIRGEALETSSDTEAVFEWLLDASRRGLVLEALRAIEGPFAFAYFDKPSKCLYYARDRLGRRSLLVKTGDHLTLSSVAESPSDDWIEVEADGCYKVDIGHAQSLHQMTPSRHAWVEDDSLVLGIGLFNTSLPTELSRLCQDSLSVRQLHQHLVKSLETRVLGIPLPPGASNSDARLAVLFSGGLDCTVLARITSEILPPGQSIDLINVAFENPRIASQHRGHSQEELYELCPDRVTGRKSFAELLKTCPGRLWRFVTVNVPYTETRAHRGEIIHLIHPHNTEMDLSIANALYFAARGDGSALVAAGSGPQPYQTTARVLLSGLGADELFGGYGRHGVAFSRNGYAGLMDELKLDVSRLGKRNLGRDDRVMAHWGREVRFPFLDETLVKWAVELPAWEKCDFGSRATGDSNLDPEKRVLRLLAQSLGMPSVAEEKKRAIQFGARTAKMESGKVKGTTSISH</sequence>
<dbReference type="GO" id="GO:0004066">
    <property type="term" value="F:asparagine synthase (glutamine-hydrolyzing) activity"/>
    <property type="evidence" value="ECO:0007669"/>
    <property type="project" value="InterPro"/>
</dbReference>
<dbReference type="Proteomes" id="UP000029964">
    <property type="component" value="Unassembled WGS sequence"/>
</dbReference>
<dbReference type="Pfam" id="PF13537">
    <property type="entry name" value="GATase_7"/>
    <property type="match status" value="1"/>
</dbReference>
<name>A0A086SXT6_HAPC1</name>
<evidence type="ECO:0000256" key="2">
    <source>
        <dbReference type="ARBA" id="ARBA00022741"/>
    </source>
</evidence>
<feature type="binding site" evidence="8">
    <location>
        <position position="95"/>
    </location>
    <ligand>
        <name>L-glutamine</name>
        <dbReference type="ChEBI" id="CHEBI:58359"/>
    </ligand>
</feature>
<feature type="active site" description="For GATase activity" evidence="7">
    <location>
        <position position="2"/>
    </location>
</feature>
<evidence type="ECO:0000256" key="8">
    <source>
        <dbReference type="PIRSR" id="PIRSR001589-2"/>
    </source>
</evidence>
<evidence type="ECO:0000313" key="10">
    <source>
        <dbReference type="EMBL" id="KFH41918.1"/>
    </source>
</evidence>
<dbReference type="STRING" id="857340.A0A086SXT6"/>
<evidence type="ECO:0000256" key="4">
    <source>
        <dbReference type="ARBA" id="ARBA00022888"/>
    </source>
</evidence>
<organism evidence="10 11">
    <name type="scientific">Hapsidospora chrysogenum (strain ATCC 11550 / CBS 779.69 / DSM 880 / IAM 14645 / JCM 23072 / IMI 49137)</name>
    <name type="common">Acremonium chrysogenum</name>
    <dbReference type="NCBI Taxonomy" id="857340"/>
    <lineage>
        <taxon>Eukaryota</taxon>
        <taxon>Fungi</taxon>
        <taxon>Dikarya</taxon>
        <taxon>Ascomycota</taxon>
        <taxon>Pezizomycotina</taxon>
        <taxon>Sordariomycetes</taxon>
        <taxon>Hypocreomycetidae</taxon>
        <taxon>Hypocreales</taxon>
        <taxon>Bionectriaceae</taxon>
        <taxon>Hapsidospora</taxon>
    </lineage>
</organism>
<dbReference type="GO" id="GO:0006529">
    <property type="term" value="P:asparagine biosynthetic process"/>
    <property type="evidence" value="ECO:0007669"/>
    <property type="project" value="UniProtKB-KW"/>
</dbReference>
<evidence type="ECO:0000256" key="6">
    <source>
        <dbReference type="PIRNR" id="PIRNR001589"/>
    </source>
</evidence>
<protein>
    <submittedName>
        <fullName evidence="10">Asparagine synthetase domain-containing protein-like protein</fullName>
    </submittedName>
</protein>
<dbReference type="OrthoDB" id="10252281at2759"/>
<reference evidence="11" key="1">
    <citation type="journal article" date="2014" name="Genome Announc.">
        <title>Genome sequence and annotation of Acremonium chrysogenum, producer of the beta-lactam antibiotic cephalosporin C.</title>
        <authorList>
            <person name="Terfehr D."/>
            <person name="Dahlmann T.A."/>
            <person name="Specht T."/>
            <person name="Zadra I."/>
            <person name="Kuernsteiner H."/>
            <person name="Kueck U."/>
        </authorList>
    </citation>
    <scope>NUCLEOTIDE SEQUENCE [LARGE SCALE GENOMIC DNA]</scope>
    <source>
        <strain evidence="11">ATCC 11550 / CBS 779.69 / DSM 880 / IAM 14645 / JCM 23072 / IMI 49137</strain>
    </source>
</reference>
<proteinExistence type="predicted"/>
<keyword evidence="1 7" id="KW-0028">Amino-acid biosynthesis</keyword>
<evidence type="ECO:0000313" key="11">
    <source>
        <dbReference type="Proteomes" id="UP000029964"/>
    </source>
</evidence>
<feature type="domain" description="Glutamine amidotransferase type-2" evidence="9">
    <location>
        <begin position="2"/>
        <end position="201"/>
    </location>
</feature>
<dbReference type="SUPFAM" id="SSF56235">
    <property type="entry name" value="N-terminal nucleophile aminohydrolases (Ntn hydrolases)"/>
    <property type="match status" value="1"/>
</dbReference>
<evidence type="ECO:0000256" key="5">
    <source>
        <dbReference type="ARBA" id="ARBA00022962"/>
    </source>
</evidence>
<keyword evidence="4 7" id="KW-0061">Asparagine biosynthesis</keyword>
<dbReference type="CDD" id="cd03766">
    <property type="entry name" value="Gn_AT_II_novel"/>
    <property type="match status" value="1"/>
</dbReference>
<accession>A0A086SXT6</accession>
<dbReference type="InterPro" id="IPR014729">
    <property type="entry name" value="Rossmann-like_a/b/a_fold"/>
</dbReference>
<dbReference type="InterPro" id="IPR029055">
    <property type="entry name" value="Ntn_hydrolases_N"/>
</dbReference>
<dbReference type="HOGENOM" id="CLU_012368_2_0_1"/>
<feature type="binding site" evidence="8">
    <location>
        <position position="262"/>
    </location>
    <ligand>
        <name>ATP</name>
        <dbReference type="ChEBI" id="CHEBI:30616"/>
    </ligand>
</feature>
<dbReference type="InterPro" id="IPR017932">
    <property type="entry name" value="GATase_2_dom"/>
</dbReference>
<feature type="binding site" evidence="8">
    <location>
        <begin position="404"/>
        <end position="405"/>
    </location>
    <ligand>
        <name>ATP</name>
        <dbReference type="ChEBI" id="CHEBI:30616"/>
    </ligand>
</feature>
<dbReference type="EMBL" id="JPKY01000110">
    <property type="protein sequence ID" value="KFH41918.1"/>
    <property type="molecule type" value="Genomic_DNA"/>
</dbReference>
<evidence type="ECO:0000259" key="9">
    <source>
        <dbReference type="PROSITE" id="PS51278"/>
    </source>
</evidence>
<evidence type="ECO:0000256" key="3">
    <source>
        <dbReference type="ARBA" id="ARBA00022840"/>
    </source>
</evidence>
<dbReference type="PIRSF" id="PIRSF001589">
    <property type="entry name" value="Asn_synthetase_glu-h"/>
    <property type="match status" value="1"/>
</dbReference>
<keyword evidence="11" id="KW-1185">Reference proteome</keyword>
<dbReference type="Pfam" id="PF00733">
    <property type="entry name" value="Asn_synthase"/>
    <property type="match status" value="1"/>
</dbReference>